<feature type="transmembrane region" description="Helical" evidence="1">
    <location>
        <begin position="186"/>
        <end position="202"/>
    </location>
</feature>
<feature type="transmembrane region" description="Helical" evidence="1">
    <location>
        <begin position="290"/>
        <end position="314"/>
    </location>
</feature>
<proteinExistence type="predicted"/>
<accession>A0A146JWR5</accession>
<feature type="transmembrane region" description="Helical" evidence="1">
    <location>
        <begin position="7"/>
        <end position="25"/>
    </location>
</feature>
<evidence type="ECO:0000313" key="2">
    <source>
        <dbReference type="EMBL" id="JAP89063.1"/>
    </source>
</evidence>
<dbReference type="AlphaFoldDB" id="A0A146JWR5"/>
<feature type="non-terminal residue" evidence="2">
    <location>
        <position position="360"/>
    </location>
</feature>
<feature type="non-terminal residue" evidence="2">
    <location>
        <position position="1"/>
    </location>
</feature>
<feature type="transmembrane region" description="Helical" evidence="1">
    <location>
        <begin position="155"/>
        <end position="174"/>
    </location>
</feature>
<reference evidence="2" key="1">
    <citation type="submission" date="2015-07" db="EMBL/GenBank/DDBJ databases">
        <title>Adaptation to a free-living lifestyle via gene acquisitions in the diplomonad Trepomonas sp. PC1.</title>
        <authorList>
            <person name="Xu F."/>
            <person name="Jerlstrom-Hultqvist J."/>
            <person name="Kolisko M."/>
            <person name="Simpson A.G.B."/>
            <person name="Roger A.J."/>
            <person name="Svard S.G."/>
            <person name="Andersson J.O."/>
        </authorList>
    </citation>
    <scope>NUCLEOTIDE SEQUENCE</scope>
    <source>
        <strain evidence="2">PC1</strain>
    </source>
</reference>
<feature type="transmembrane region" description="Helical" evidence="1">
    <location>
        <begin position="113"/>
        <end position="143"/>
    </location>
</feature>
<dbReference type="EMBL" id="GDID01007543">
    <property type="protein sequence ID" value="JAP89063.1"/>
    <property type="molecule type" value="Transcribed_RNA"/>
</dbReference>
<organism evidence="2">
    <name type="scientific">Trepomonas sp. PC1</name>
    <dbReference type="NCBI Taxonomy" id="1076344"/>
    <lineage>
        <taxon>Eukaryota</taxon>
        <taxon>Metamonada</taxon>
        <taxon>Diplomonadida</taxon>
        <taxon>Hexamitidae</taxon>
        <taxon>Hexamitinae</taxon>
        <taxon>Trepomonas</taxon>
    </lineage>
</organism>
<feature type="transmembrane region" description="Helical" evidence="1">
    <location>
        <begin position="79"/>
        <end position="101"/>
    </location>
</feature>
<sequence>HFQVSYVAIITSIFLIMQLFSSFISNTSGDMVELQENNDGTQMMSILHLNWIQSLTIVITLTVINVLMKHKREQFLIKVAGFFLFIASMLLLIVYSCQLLSSYQTYKKINNKPIVYCLITYAIITKIAVSVSLAFQIVACFCYMIKCMPKVGNKGLVVCIFLLAVILGKSLYLLLDQLSTASDLHIATYIAAIVSLPFIFFADKLPVPQFGVTEIDINQAAKVLKSKDKVFNSMQFVERVEYMYDDYGQGDEPDLNEFNVNSGKSKQKKVVQQPSEKIEKKQIIPQWLQFYFIFIFKTSNGLLLLLQSGIYVMLEAIHRTYEEMNLNEIADQCNEFTGDLKCWPDTWFFSNMKWLGIIIE</sequence>
<keyword evidence="1" id="KW-1133">Transmembrane helix</keyword>
<gene>
    <name evidence="2" type="ORF">TPC1_31442</name>
</gene>
<evidence type="ECO:0000256" key="1">
    <source>
        <dbReference type="SAM" id="Phobius"/>
    </source>
</evidence>
<protein>
    <submittedName>
        <fullName evidence="2">Uncharacterized protein</fullName>
    </submittedName>
</protein>
<feature type="transmembrane region" description="Helical" evidence="1">
    <location>
        <begin position="45"/>
        <end position="67"/>
    </location>
</feature>
<keyword evidence="1" id="KW-0812">Transmembrane</keyword>
<keyword evidence="1" id="KW-0472">Membrane</keyword>
<name>A0A146JWR5_9EUKA</name>